<accession>A0A7X1AWT2</accession>
<feature type="domain" description="Response regulatory" evidence="5">
    <location>
        <begin position="8"/>
        <end position="121"/>
    </location>
</feature>
<dbReference type="Proteomes" id="UP000525652">
    <property type="component" value="Unassembled WGS sequence"/>
</dbReference>
<evidence type="ECO:0000256" key="1">
    <source>
        <dbReference type="ARBA" id="ARBA00000085"/>
    </source>
</evidence>
<evidence type="ECO:0000313" key="7">
    <source>
        <dbReference type="Proteomes" id="UP000525652"/>
    </source>
</evidence>
<evidence type="ECO:0000256" key="3">
    <source>
        <dbReference type="ARBA" id="ARBA00023125"/>
    </source>
</evidence>
<feature type="modified residue" description="4-aspartylphosphate" evidence="4">
    <location>
        <position position="56"/>
    </location>
</feature>
<keyword evidence="3" id="KW-0238">DNA-binding</keyword>
<dbReference type="GO" id="GO:0000976">
    <property type="term" value="F:transcription cis-regulatory region binding"/>
    <property type="evidence" value="ECO:0007669"/>
    <property type="project" value="TreeGrafter"/>
</dbReference>
<dbReference type="InterPro" id="IPR003661">
    <property type="entry name" value="HisK_dim/P_dom"/>
</dbReference>
<dbReference type="RefSeq" id="WP_185692081.1">
    <property type="nucleotide sequence ID" value="NZ_JACHVA010000053.1"/>
</dbReference>
<dbReference type="GO" id="GO:0000155">
    <property type="term" value="F:phosphorelay sensor kinase activity"/>
    <property type="evidence" value="ECO:0007669"/>
    <property type="project" value="InterPro"/>
</dbReference>
<dbReference type="PROSITE" id="PS50110">
    <property type="entry name" value="RESPONSE_REGULATORY"/>
    <property type="match status" value="1"/>
</dbReference>
<keyword evidence="4" id="KW-0597">Phosphoprotein</keyword>
<dbReference type="CDD" id="cd00082">
    <property type="entry name" value="HisKA"/>
    <property type="match status" value="1"/>
</dbReference>
<name>A0A7X1AWT2_9BACT</name>
<protein>
    <recommendedName>
        <fullName evidence="2">histidine kinase</fullName>
        <ecNumber evidence="2">2.7.13.3</ecNumber>
    </recommendedName>
</protein>
<dbReference type="AlphaFoldDB" id="A0A7X1AWT2"/>
<dbReference type="Pfam" id="PF00072">
    <property type="entry name" value="Response_reg"/>
    <property type="match status" value="1"/>
</dbReference>
<dbReference type="CDD" id="cd00156">
    <property type="entry name" value="REC"/>
    <property type="match status" value="1"/>
</dbReference>
<dbReference type="SUPFAM" id="SSF47384">
    <property type="entry name" value="Homodimeric domain of signal transducing histidine kinase"/>
    <property type="match status" value="1"/>
</dbReference>
<dbReference type="EMBL" id="JACHVA010000053">
    <property type="protein sequence ID" value="MBC2601362.1"/>
    <property type="molecule type" value="Genomic_DNA"/>
</dbReference>
<sequence length="374" mass="42134">MEQAAKQPILVVDDEPLVRETLEFGLQNEYSVRLAATGREAIEAAKNESFPVVLLDLRMHDLDGISTLRELRKIDTQQKVIILTAHQSMESAIEAVNLGAFNYLTKPCDLLYLRELISNAHRLYFEEKQRTERFRESMMSMHDEVFSVLCHEFNTPLNGMIGFSGFLADELKSPEHREMATYIEKSGKELHSIFVEMMDYLSSNRPQNPAVDRRFSFRDLEEWISSSEFPTRCSVFFSGSEDQAAEVCTGPLKILKMILSKIAQSGKPNLEGISLVAWFSSDEDEKVLHLQIQGKGLDPLLETAGSTETIFSPYAASSLNLTGKVRGLGLHMATCRNLAEYSGIDLSCDTDSTGRLRIHLNIPVNRPYSPDDEI</sequence>
<evidence type="ECO:0000256" key="2">
    <source>
        <dbReference type="ARBA" id="ARBA00012438"/>
    </source>
</evidence>
<dbReference type="PANTHER" id="PTHR48111">
    <property type="entry name" value="REGULATOR OF RPOS"/>
    <property type="match status" value="1"/>
</dbReference>
<dbReference type="Gene3D" id="3.40.50.2300">
    <property type="match status" value="1"/>
</dbReference>
<dbReference type="InterPro" id="IPR036097">
    <property type="entry name" value="HisK_dim/P_sf"/>
</dbReference>
<dbReference type="InterPro" id="IPR001789">
    <property type="entry name" value="Sig_transdc_resp-reg_receiver"/>
</dbReference>
<dbReference type="Gene3D" id="1.10.287.130">
    <property type="match status" value="1"/>
</dbReference>
<dbReference type="Pfam" id="PF00512">
    <property type="entry name" value="HisKA"/>
    <property type="match status" value="1"/>
</dbReference>
<evidence type="ECO:0000313" key="6">
    <source>
        <dbReference type="EMBL" id="MBC2601362.1"/>
    </source>
</evidence>
<dbReference type="SMART" id="SM00388">
    <property type="entry name" value="HisKA"/>
    <property type="match status" value="1"/>
</dbReference>
<gene>
    <name evidence="6" type="ORF">H5P30_06185</name>
</gene>
<proteinExistence type="predicted"/>
<comment type="caution">
    <text evidence="6">The sequence shown here is derived from an EMBL/GenBank/DDBJ whole genome shotgun (WGS) entry which is preliminary data.</text>
</comment>
<keyword evidence="7" id="KW-1185">Reference proteome</keyword>
<organism evidence="6 7">
    <name type="scientific">Puniceicoccus vermicola</name>
    <dbReference type="NCBI Taxonomy" id="388746"/>
    <lineage>
        <taxon>Bacteria</taxon>
        <taxon>Pseudomonadati</taxon>
        <taxon>Verrucomicrobiota</taxon>
        <taxon>Opitutia</taxon>
        <taxon>Puniceicoccales</taxon>
        <taxon>Puniceicoccaceae</taxon>
        <taxon>Puniceicoccus</taxon>
    </lineage>
</organism>
<dbReference type="EC" id="2.7.13.3" evidence="2"/>
<dbReference type="GO" id="GO:0000156">
    <property type="term" value="F:phosphorelay response regulator activity"/>
    <property type="evidence" value="ECO:0007669"/>
    <property type="project" value="TreeGrafter"/>
</dbReference>
<evidence type="ECO:0000256" key="4">
    <source>
        <dbReference type="PROSITE-ProRule" id="PRU00169"/>
    </source>
</evidence>
<dbReference type="InterPro" id="IPR039420">
    <property type="entry name" value="WalR-like"/>
</dbReference>
<dbReference type="PANTHER" id="PTHR48111:SF50">
    <property type="entry name" value="KDP OPERON TRANSCRIPTIONAL REGULATORY PROTEIN KDPE"/>
    <property type="match status" value="1"/>
</dbReference>
<dbReference type="GO" id="GO:0032993">
    <property type="term" value="C:protein-DNA complex"/>
    <property type="evidence" value="ECO:0007669"/>
    <property type="project" value="TreeGrafter"/>
</dbReference>
<comment type="catalytic activity">
    <reaction evidence="1">
        <text>ATP + protein L-histidine = ADP + protein N-phospho-L-histidine.</text>
        <dbReference type="EC" id="2.7.13.3"/>
    </reaction>
</comment>
<dbReference type="SMART" id="SM00448">
    <property type="entry name" value="REC"/>
    <property type="match status" value="1"/>
</dbReference>
<dbReference type="InterPro" id="IPR011006">
    <property type="entry name" value="CheY-like_superfamily"/>
</dbReference>
<reference evidence="6 7" key="1">
    <citation type="submission" date="2020-07" db="EMBL/GenBank/DDBJ databases">
        <authorList>
            <person name="Feng X."/>
        </authorList>
    </citation>
    <scope>NUCLEOTIDE SEQUENCE [LARGE SCALE GENOMIC DNA]</scope>
    <source>
        <strain evidence="6 7">JCM14086</strain>
    </source>
</reference>
<dbReference type="GO" id="GO:0006355">
    <property type="term" value="P:regulation of DNA-templated transcription"/>
    <property type="evidence" value="ECO:0007669"/>
    <property type="project" value="TreeGrafter"/>
</dbReference>
<dbReference type="SUPFAM" id="SSF52172">
    <property type="entry name" value="CheY-like"/>
    <property type="match status" value="1"/>
</dbReference>
<evidence type="ECO:0000259" key="5">
    <source>
        <dbReference type="PROSITE" id="PS50110"/>
    </source>
</evidence>
<dbReference type="GO" id="GO:0005829">
    <property type="term" value="C:cytosol"/>
    <property type="evidence" value="ECO:0007669"/>
    <property type="project" value="TreeGrafter"/>
</dbReference>